<dbReference type="InterPro" id="IPR025412">
    <property type="entry name" value="DUF4304"/>
</dbReference>
<protein>
    <recommendedName>
        <fullName evidence="3">DUF4304 domain-containing protein</fullName>
    </recommendedName>
</protein>
<dbReference type="Proteomes" id="UP000076623">
    <property type="component" value="Chromosome"/>
</dbReference>
<gene>
    <name evidence="1" type="ORF">ABE65_019070</name>
</gene>
<dbReference type="EMBL" id="CP015378">
    <property type="protein sequence ID" value="ANC78784.1"/>
    <property type="molecule type" value="Genomic_DNA"/>
</dbReference>
<dbReference type="Pfam" id="PF14137">
    <property type="entry name" value="DUF4304"/>
    <property type="match status" value="1"/>
</dbReference>
<evidence type="ECO:0000313" key="1">
    <source>
        <dbReference type="EMBL" id="ANC78784.1"/>
    </source>
</evidence>
<accession>A0A160IQS8</accession>
<dbReference type="KEGG" id="fpn:ABE65_019070"/>
<dbReference type="AlphaFoldDB" id="A0A160IQS8"/>
<reference evidence="1 2" key="1">
    <citation type="submission" date="2016-04" db="EMBL/GenBank/DDBJ databases">
        <title>Complete genome sequence of Fictibacillus phosphorivorans G25-29, a strain toxic to nematodes.</title>
        <authorList>
            <person name="Zheng Z."/>
        </authorList>
    </citation>
    <scope>NUCLEOTIDE SEQUENCE [LARGE SCALE GENOMIC DNA]</scope>
    <source>
        <strain evidence="1 2">G25-29</strain>
    </source>
</reference>
<evidence type="ECO:0008006" key="3">
    <source>
        <dbReference type="Google" id="ProtNLM"/>
    </source>
</evidence>
<evidence type="ECO:0000313" key="2">
    <source>
        <dbReference type="Proteomes" id="UP000076623"/>
    </source>
</evidence>
<dbReference type="RefSeq" id="WP_066398476.1">
    <property type="nucleotide sequence ID" value="NZ_CP015378.1"/>
</dbReference>
<keyword evidence="2" id="KW-1185">Reference proteome</keyword>
<proteinExistence type="predicted"/>
<organism evidence="1 2">
    <name type="scientific">Fictibacillus phosphorivorans</name>
    <dbReference type="NCBI Taxonomy" id="1221500"/>
    <lineage>
        <taxon>Bacteria</taxon>
        <taxon>Bacillati</taxon>
        <taxon>Bacillota</taxon>
        <taxon>Bacilli</taxon>
        <taxon>Bacillales</taxon>
        <taxon>Fictibacillaceae</taxon>
        <taxon>Fictibacillus</taxon>
    </lineage>
</organism>
<sequence>MVKMKDVFKQIVKEIIAPTLKNHRFKKKGNNFVRTFSEFSWTINVQSSSWNTSENLAFTINTGISVESLYGTYYQYVPPKFPLEVDSVMRLRISELKSTSDQHEDIWYKLTPTTNLDDLTEQIKQDIEKIIIPYFQQFQSLQDVIQGLEKREVQGYHENPHVLAVLYHECGDREAAKERLKSVFAECGTDLERQETKELAERLGFEITKS</sequence>
<name>A0A160IQS8_9BACL</name>